<sequence>MREREYLQVMHFNTLLDGGIINLSIPIVLPVSTEDKERLSELKAFALSYEGRKVAILRNPEFFEHRKEERCARVWGTTCPKHPHVK</sequence>
<protein>
    <recommendedName>
        <fullName evidence="5">ATP-sulfurylase PUA-like domain-containing protein</fullName>
    </recommendedName>
</protein>
<evidence type="ECO:0000313" key="7">
    <source>
        <dbReference type="Proteomes" id="UP001162483"/>
    </source>
</evidence>
<evidence type="ECO:0000259" key="5">
    <source>
        <dbReference type="Pfam" id="PF14306"/>
    </source>
</evidence>
<accession>A0ABN9ET55</accession>
<proteinExistence type="predicted"/>
<dbReference type="Proteomes" id="UP001162483">
    <property type="component" value="Unassembled WGS sequence"/>
</dbReference>
<dbReference type="SUPFAM" id="SSF88697">
    <property type="entry name" value="PUA domain-like"/>
    <property type="match status" value="1"/>
</dbReference>
<dbReference type="PANTHER" id="PTHR11055:SF16">
    <property type="entry name" value="BIFUNCTIONAL 3'-PHOSPHOADENOSINE 5'-PHOSPHOSULFATE SYNTHASE 2"/>
    <property type="match status" value="1"/>
</dbReference>
<keyword evidence="3" id="KW-0547">Nucleotide-binding</keyword>
<reference evidence="6" key="1">
    <citation type="submission" date="2023-05" db="EMBL/GenBank/DDBJ databases">
        <authorList>
            <person name="Stuckert A."/>
        </authorList>
    </citation>
    <scope>NUCLEOTIDE SEQUENCE</scope>
</reference>
<keyword evidence="4" id="KW-0067">ATP-binding</keyword>
<keyword evidence="7" id="KW-1185">Reference proteome</keyword>
<dbReference type="InterPro" id="IPR025980">
    <property type="entry name" value="ATP-Sase_PUA-like_dom"/>
</dbReference>
<dbReference type="PANTHER" id="PTHR11055">
    <property type="entry name" value="BIFUNCTIONAL 3'-PHOSPHOADENOSINE 5'-PHOSPHOSULFATE SYNTHASE"/>
    <property type="match status" value="1"/>
</dbReference>
<comment type="caution">
    <text evidence="6">The sequence shown here is derived from an EMBL/GenBank/DDBJ whole genome shotgun (WGS) entry which is preliminary data.</text>
</comment>
<dbReference type="EMBL" id="CATNWA010015908">
    <property type="protein sequence ID" value="CAI9588005.1"/>
    <property type="molecule type" value="Genomic_DNA"/>
</dbReference>
<evidence type="ECO:0000256" key="3">
    <source>
        <dbReference type="ARBA" id="ARBA00022741"/>
    </source>
</evidence>
<keyword evidence="2" id="KW-0808">Transferase</keyword>
<gene>
    <name evidence="6" type="ORF">SPARVUS_LOCUS10687209</name>
</gene>
<feature type="domain" description="ATP-sulfurylase PUA-like" evidence="5">
    <location>
        <begin position="1"/>
        <end position="86"/>
    </location>
</feature>
<evidence type="ECO:0000313" key="6">
    <source>
        <dbReference type="EMBL" id="CAI9588005.1"/>
    </source>
</evidence>
<evidence type="ECO:0000256" key="4">
    <source>
        <dbReference type="ARBA" id="ARBA00022840"/>
    </source>
</evidence>
<name>A0ABN9ET55_9NEOB</name>
<evidence type="ECO:0000256" key="2">
    <source>
        <dbReference type="ARBA" id="ARBA00022679"/>
    </source>
</evidence>
<organism evidence="6 7">
    <name type="scientific">Staurois parvus</name>
    <dbReference type="NCBI Taxonomy" id="386267"/>
    <lineage>
        <taxon>Eukaryota</taxon>
        <taxon>Metazoa</taxon>
        <taxon>Chordata</taxon>
        <taxon>Craniata</taxon>
        <taxon>Vertebrata</taxon>
        <taxon>Euteleostomi</taxon>
        <taxon>Amphibia</taxon>
        <taxon>Batrachia</taxon>
        <taxon>Anura</taxon>
        <taxon>Neobatrachia</taxon>
        <taxon>Ranoidea</taxon>
        <taxon>Ranidae</taxon>
        <taxon>Staurois</taxon>
    </lineage>
</organism>
<comment type="pathway">
    <text evidence="1">Sulfur metabolism.</text>
</comment>
<evidence type="ECO:0000256" key="1">
    <source>
        <dbReference type="ARBA" id="ARBA00004678"/>
    </source>
</evidence>
<feature type="non-terminal residue" evidence="6">
    <location>
        <position position="86"/>
    </location>
</feature>
<dbReference type="Gene3D" id="3.10.400.10">
    <property type="entry name" value="Sulfate adenylyltransferase"/>
    <property type="match status" value="1"/>
</dbReference>
<dbReference type="InterPro" id="IPR015947">
    <property type="entry name" value="PUA-like_sf"/>
</dbReference>
<dbReference type="Pfam" id="PF14306">
    <property type="entry name" value="PUA_2"/>
    <property type="match status" value="1"/>
</dbReference>